<accession>A0ABW6KGK8</accession>
<dbReference type="HAMAP" id="MF_00731">
    <property type="entry name" value="MenE"/>
    <property type="match status" value="1"/>
</dbReference>
<reference evidence="8 9" key="1">
    <citation type="submission" date="2024-08" db="EMBL/GenBank/DDBJ databases">
        <title>Two novel Cytobacillus novel species.</title>
        <authorList>
            <person name="Liu G."/>
        </authorList>
    </citation>
    <scope>NUCLEOTIDE SEQUENCE [LARGE SCALE GENOMIC DNA]</scope>
    <source>
        <strain evidence="8 9">FJAT-54145</strain>
    </source>
</reference>
<evidence type="ECO:0000256" key="3">
    <source>
        <dbReference type="ARBA" id="ARBA00022741"/>
    </source>
</evidence>
<evidence type="ECO:0000313" key="9">
    <source>
        <dbReference type="Proteomes" id="UP001601059"/>
    </source>
</evidence>
<evidence type="ECO:0000256" key="2">
    <source>
        <dbReference type="ARBA" id="ARBA00022598"/>
    </source>
</evidence>
<gene>
    <name evidence="5" type="primary">menE</name>
    <name evidence="8" type="ORF">ACFYKX_22330</name>
</gene>
<proteinExistence type="inferred from homology"/>
<keyword evidence="4 5" id="KW-0067">ATP-binding</keyword>
<comment type="caution">
    <text evidence="8">The sequence shown here is derived from an EMBL/GenBank/DDBJ whole genome shotgun (WGS) entry which is preliminary data.</text>
</comment>
<dbReference type="InterPro" id="IPR042099">
    <property type="entry name" value="ANL_N_sf"/>
</dbReference>
<keyword evidence="9" id="KW-1185">Reference proteome</keyword>
<evidence type="ECO:0000313" key="8">
    <source>
        <dbReference type="EMBL" id="MFE8703301.1"/>
    </source>
</evidence>
<comment type="similarity">
    <text evidence="5">Belongs to the ATP-dependent AMP-binding enzyme family. MenE subfamily.</text>
</comment>
<dbReference type="RefSeq" id="WP_389363724.1">
    <property type="nucleotide sequence ID" value="NZ_JBIACK010000015.1"/>
</dbReference>
<comment type="function">
    <text evidence="5">Converts 2-succinylbenzoate (OSB) to 2-succinylbenzoyl-CoA (OSB-CoA).</text>
</comment>
<evidence type="ECO:0000259" key="6">
    <source>
        <dbReference type="Pfam" id="PF00501"/>
    </source>
</evidence>
<comment type="catalytic activity">
    <reaction evidence="5">
        <text>2-succinylbenzoate + ATP + CoA = 2-succinylbenzoyl-CoA + AMP + diphosphate</text>
        <dbReference type="Rhea" id="RHEA:17009"/>
        <dbReference type="ChEBI" id="CHEBI:18325"/>
        <dbReference type="ChEBI" id="CHEBI:30616"/>
        <dbReference type="ChEBI" id="CHEBI:33019"/>
        <dbReference type="ChEBI" id="CHEBI:57287"/>
        <dbReference type="ChEBI" id="CHEBI:57364"/>
        <dbReference type="ChEBI" id="CHEBI:456215"/>
        <dbReference type="EC" id="6.2.1.26"/>
    </reaction>
</comment>
<evidence type="ECO:0000256" key="1">
    <source>
        <dbReference type="ARBA" id="ARBA00022428"/>
    </source>
</evidence>
<dbReference type="Pfam" id="PF00501">
    <property type="entry name" value="AMP-binding"/>
    <property type="match status" value="1"/>
</dbReference>
<evidence type="ECO:0000256" key="4">
    <source>
        <dbReference type="ARBA" id="ARBA00022840"/>
    </source>
</evidence>
<dbReference type="InterPro" id="IPR010192">
    <property type="entry name" value="MenE"/>
</dbReference>
<dbReference type="GO" id="GO:0008756">
    <property type="term" value="F:o-succinylbenzoate-CoA ligase activity"/>
    <property type="evidence" value="ECO:0007669"/>
    <property type="project" value="UniProtKB-EC"/>
</dbReference>
<comment type="pathway">
    <text evidence="5">Quinol/quinone metabolism; 1,4-dihydroxy-2-naphthoate biosynthesis; 1,4-dihydroxy-2-naphthoate from chorismate: step 5/7.</text>
</comment>
<dbReference type="Pfam" id="PF13193">
    <property type="entry name" value="AMP-binding_C"/>
    <property type="match status" value="1"/>
</dbReference>
<dbReference type="InterPro" id="IPR020845">
    <property type="entry name" value="AMP-binding_CS"/>
</dbReference>
<dbReference type="Gene3D" id="3.30.300.30">
    <property type="match status" value="1"/>
</dbReference>
<keyword evidence="2 5" id="KW-0436">Ligase</keyword>
<sequence length="493" mass="55212">MNETMPNFFKKRVFLTPERTAVVFENKAYTFKDLYDLTFDIAGRLSGKEIEKDQYLAVLLKNHVDTLVILLALQLLGVKAVILNNRLTTEELAWQINDSKVTAIITEAALSGTLENEVSIPLILKEELPSIPFKEPRIVEEIHLDDVCSVMYTSGTTGNPKGVLQTYGNHWWSAVGSALNLGLTEEDCWLCTMPLFHISGYSILMRSIIYGIKIVLHNGFDEQKVVEDVKKEKVSIMSVVTTMVPRILEVTGEEKLPFYFRCMLLGGGPAPLSVLERCVEKHVPVYQTYGMTETASQIVTLSPEYSLNKLGSAGKPLFPSQLKIIDSLGNDVGPNESGEIVVKGPNVTKGYLYKEEESNKNIQNGWLSTGDVGYLDEEGFLFVQDRRSDLIISGGENIYPAEIEGILTSHPSVLDAGVIGKADSKWGQIPVAFMVKKGEISQQELVQYCQQKLAKYKIPKEMYFIDEIPRNASKKLLRRKLREKLEESMESGR</sequence>
<dbReference type="EC" id="6.2.1.26" evidence="5"/>
<organism evidence="8 9">
    <name type="scientific">Cytobacillus spartinae</name>
    <dbReference type="NCBI Taxonomy" id="3299023"/>
    <lineage>
        <taxon>Bacteria</taxon>
        <taxon>Bacillati</taxon>
        <taxon>Bacillota</taxon>
        <taxon>Bacilli</taxon>
        <taxon>Bacillales</taxon>
        <taxon>Bacillaceae</taxon>
        <taxon>Cytobacillus</taxon>
    </lineage>
</organism>
<dbReference type="NCBIfam" id="TIGR01923">
    <property type="entry name" value="menE"/>
    <property type="match status" value="1"/>
</dbReference>
<dbReference type="PANTHER" id="PTHR24096:SF149">
    <property type="entry name" value="AMP-BINDING DOMAIN-CONTAINING PROTEIN-RELATED"/>
    <property type="match status" value="1"/>
</dbReference>
<dbReference type="SUPFAM" id="SSF56801">
    <property type="entry name" value="Acetyl-CoA synthetase-like"/>
    <property type="match status" value="1"/>
</dbReference>
<dbReference type="PANTHER" id="PTHR24096">
    <property type="entry name" value="LONG-CHAIN-FATTY-ACID--COA LIGASE"/>
    <property type="match status" value="1"/>
</dbReference>
<dbReference type="InterPro" id="IPR045851">
    <property type="entry name" value="AMP-bd_C_sf"/>
</dbReference>
<feature type="domain" description="AMP-dependent synthetase/ligase" evidence="6">
    <location>
        <begin position="11"/>
        <end position="352"/>
    </location>
</feature>
<protein>
    <recommendedName>
        <fullName evidence="5">2-succinylbenzoate--CoA ligase</fullName>
        <ecNumber evidence="5">6.2.1.26</ecNumber>
    </recommendedName>
    <alternativeName>
        <fullName evidence="5">o-succinylbenzoyl-CoA synthetase</fullName>
        <shortName evidence="5">OSB-CoA synthetase</shortName>
    </alternativeName>
</protein>
<evidence type="ECO:0000256" key="5">
    <source>
        <dbReference type="HAMAP-Rule" id="MF_00731"/>
    </source>
</evidence>
<dbReference type="InterPro" id="IPR000873">
    <property type="entry name" value="AMP-dep_synth/lig_dom"/>
</dbReference>
<dbReference type="Gene3D" id="3.40.50.12780">
    <property type="entry name" value="N-terminal domain of ligase-like"/>
    <property type="match status" value="1"/>
</dbReference>
<dbReference type="EMBL" id="JBIACK010000015">
    <property type="protein sequence ID" value="MFE8703301.1"/>
    <property type="molecule type" value="Genomic_DNA"/>
</dbReference>
<dbReference type="InterPro" id="IPR025110">
    <property type="entry name" value="AMP-bd_C"/>
</dbReference>
<keyword evidence="3 5" id="KW-0547">Nucleotide-binding</keyword>
<dbReference type="NCBIfam" id="NF002966">
    <property type="entry name" value="PRK03640.1"/>
    <property type="match status" value="1"/>
</dbReference>
<dbReference type="PROSITE" id="PS00455">
    <property type="entry name" value="AMP_BINDING"/>
    <property type="match status" value="1"/>
</dbReference>
<evidence type="ECO:0000259" key="7">
    <source>
        <dbReference type="Pfam" id="PF13193"/>
    </source>
</evidence>
<name>A0ABW6KGK8_9BACI</name>
<comment type="pathway">
    <text evidence="5">Quinol/quinone metabolism; menaquinone biosynthesis.</text>
</comment>
<keyword evidence="1 5" id="KW-0474">Menaquinone biosynthesis</keyword>
<dbReference type="Proteomes" id="UP001601059">
    <property type="component" value="Unassembled WGS sequence"/>
</dbReference>
<feature type="domain" description="AMP-binding enzyme C-terminal" evidence="7">
    <location>
        <begin position="402"/>
        <end position="475"/>
    </location>
</feature>